<reference evidence="2 3" key="1">
    <citation type="journal article" date="2012" name="Genome Biol.">
        <title>Genome and low-iron response of an oceanic diatom adapted to chronic iron limitation.</title>
        <authorList>
            <person name="Lommer M."/>
            <person name="Specht M."/>
            <person name="Roy A.S."/>
            <person name="Kraemer L."/>
            <person name="Andreson R."/>
            <person name="Gutowska M.A."/>
            <person name="Wolf J."/>
            <person name="Bergner S.V."/>
            <person name="Schilhabel M.B."/>
            <person name="Klostermeier U.C."/>
            <person name="Beiko R.G."/>
            <person name="Rosenstiel P."/>
            <person name="Hippler M."/>
            <person name="Laroche J."/>
        </authorList>
    </citation>
    <scope>NUCLEOTIDE SEQUENCE [LARGE SCALE GENOMIC DNA]</scope>
    <source>
        <strain evidence="2 3">CCMP1005</strain>
    </source>
</reference>
<protein>
    <submittedName>
        <fullName evidence="2">Uncharacterized protein</fullName>
    </submittedName>
</protein>
<name>K0T212_THAOC</name>
<feature type="compositionally biased region" description="Basic and acidic residues" evidence="1">
    <location>
        <begin position="384"/>
        <end position="401"/>
    </location>
</feature>
<proteinExistence type="predicted"/>
<gene>
    <name evidence="2" type="ORF">THAOC_11697</name>
</gene>
<evidence type="ECO:0000313" key="2">
    <source>
        <dbReference type="EMBL" id="EJK67296.1"/>
    </source>
</evidence>
<evidence type="ECO:0000256" key="1">
    <source>
        <dbReference type="SAM" id="MobiDB-lite"/>
    </source>
</evidence>
<accession>K0T212</accession>
<evidence type="ECO:0000313" key="3">
    <source>
        <dbReference type="Proteomes" id="UP000266841"/>
    </source>
</evidence>
<dbReference type="Proteomes" id="UP000266841">
    <property type="component" value="Unassembled WGS sequence"/>
</dbReference>
<dbReference type="AlphaFoldDB" id="K0T212"/>
<keyword evidence="3" id="KW-1185">Reference proteome</keyword>
<sequence>MLPRATIISAVRSLCFFVYNYGTQWPRACEILKAVGAVAVSRGAKDSELPAIVGMIRSYGDQAASASSTVCSVDELQDTIPKLLWGGCVDELVMRELVKLRDTCPEFVATCLAPILCGDQDVLSDSRFAGALRSGLFASALSICRQLRQQDVRIPIARRGGVSPAGVGADVIAAVIVERLYKIRLHRKTHKVLGSMTPFNYWGLDNKLEHIFHDAQESVCANCLETFDGKALKWCKGTPMLEPFCSRECLKESWTMGECADFGDVAEEGDDKRSKSLRRNVLQAGSKVLRDRIGRIVREHGPGMERGQGLTISVDLREFPPRITSRLLSRGEQHNSIQVTFAAEDFRGFRDGVVGRPLIVAKQGSNFKWRKLSTSTSSSSKASHRLESRQTSKLAGKKEAEISTLQLPL</sequence>
<dbReference type="EMBL" id="AGNL01013390">
    <property type="protein sequence ID" value="EJK67296.1"/>
    <property type="molecule type" value="Genomic_DNA"/>
</dbReference>
<comment type="caution">
    <text evidence="2">The sequence shown here is derived from an EMBL/GenBank/DDBJ whole genome shotgun (WGS) entry which is preliminary data.</text>
</comment>
<organism evidence="2 3">
    <name type="scientific">Thalassiosira oceanica</name>
    <name type="common">Marine diatom</name>
    <dbReference type="NCBI Taxonomy" id="159749"/>
    <lineage>
        <taxon>Eukaryota</taxon>
        <taxon>Sar</taxon>
        <taxon>Stramenopiles</taxon>
        <taxon>Ochrophyta</taxon>
        <taxon>Bacillariophyta</taxon>
        <taxon>Coscinodiscophyceae</taxon>
        <taxon>Thalassiosirophycidae</taxon>
        <taxon>Thalassiosirales</taxon>
        <taxon>Thalassiosiraceae</taxon>
        <taxon>Thalassiosira</taxon>
    </lineage>
</organism>
<feature type="region of interest" description="Disordered" evidence="1">
    <location>
        <begin position="372"/>
        <end position="409"/>
    </location>
</feature>